<gene>
    <name evidence="2" type="ORF">J2T15_002989</name>
</gene>
<sequence length="244" mass="27618">MKRKLVISDIHGCHAAFNELLSLMSYKPEEDQLLLLGDFVDRGPDSKDVVEQVISLVRDDGAIAIKGNHDERFVDVVLERNEQALYKFTGHGGRQTAESYAGGDHPSMDKLLSQMKSTVKQSYSHHLDFLDSLPLYHEDEYFIYVHAGLNPAFDNWKEQPERDFLYIKEPFIKQPTRVGKTVVFGHTKTRDIHGKSDIWFGDGKIGIDGGCSNGYQLNGLEIRGRNDFRTYAVRGKSKNNAAAR</sequence>
<feature type="domain" description="Calcineurin-like phosphoesterase" evidence="1">
    <location>
        <begin position="5"/>
        <end position="190"/>
    </location>
</feature>
<dbReference type="SUPFAM" id="SSF56300">
    <property type="entry name" value="Metallo-dependent phosphatases"/>
    <property type="match status" value="1"/>
</dbReference>
<accession>A0ABT9U1Q0</accession>
<dbReference type="InterPro" id="IPR029052">
    <property type="entry name" value="Metallo-depent_PP-like"/>
</dbReference>
<dbReference type="Pfam" id="PF00149">
    <property type="entry name" value="Metallophos"/>
    <property type="match status" value="1"/>
</dbReference>
<organism evidence="2 3">
    <name type="scientific">Paenibacillus harenae</name>
    <dbReference type="NCBI Taxonomy" id="306543"/>
    <lineage>
        <taxon>Bacteria</taxon>
        <taxon>Bacillati</taxon>
        <taxon>Bacillota</taxon>
        <taxon>Bacilli</taxon>
        <taxon>Bacillales</taxon>
        <taxon>Paenibacillaceae</taxon>
        <taxon>Paenibacillus</taxon>
    </lineage>
</organism>
<dbReference type="Proteomes" id="UP001229346">
    <property type="component" value="Unassembled WGS sequence"/>
</dbReference>
<reference evidence="2 3" key="1">
    <citation type="submission" date="2023-07" db="EMBL/GenBank/DDBJ databases">
        <title>Sorghum-associated microbial communities from plants grown in Nebraska, USA.</title>
        <authorList>
            <person name="Schachtman D."/>
        </authorList>
    </citation>
    <scope>NUCLEOTIDE SEQUENCE [LARGE SCALE GENOMIC DNA]</scope>
    <source>
        <strain evidence="2 3">CC482</strain>
    </source>
</reference>
<name>A0ABT9U1Q0_PAEHA</name>
<evidence type="ECO:0000259" key="1">
    <source>
        <dbReference type="Pfam" id="PF00149"/>
    </source>
</evidence>
<evidence type="ECO:0000313" key="3">
    <source>
        <dbReference type="Proteomes" id="UP001229346"/>
    </source>
</evidence>
<dbReference type="RefSeq" id="WP_307204750.1">
    <property type="nucleotide sequence ID" value="NZ_JAUSSU010000005.1"/>
</dbReference>
<dbReference type="EC" id="3.1.3.16" evidence="2"/>
<evidence type="ECO:0000313" key="2">
    <source>
        <dbReference type="EMBL" id="MDQ0113548.1"/>
    </source>
</evidence>
<proteinExistence type="predicted"/>
<keyword evidence="2" id="KW-0378">Hydrolase</keyword>
<dbReference type="EMBL" id="JAUSSU010000005">
    <property type="protein sequence ID" value="MDQ0113548.1"/>
    <property type="molecule type" value="Genomic_DNA"/>
</dbReference>
<dbReference type="PANTHER" id="PTHR42850">
    <property type="entry name" value="METALLOPHOSPHOESTERASE"/>
    <property type="match status" value="1"/>
</dbReference>
<dbReference type="Gene3D" id="3.60.21.10">
    <property type="match status" value="1"/>
</dbReference>
<dbReference type="GO" id="GO:0004722">
    <property type="term" value="F:protein serine/threonine phosphatase activity"/>
    <property type="evidence" value="ECO:0007669"/>
    <property type="project" value="UniProtKB-EC"/>
</dbReference>
<dbReference type="PANTHER" id="PTHR42850:SF4">
    <property type="entry name" value="ZINC-DEPENDENT ENDOPOLYPHOSPHATASE"/>
    <property type="match status" value="1"/>
</dbReference>
<comment type="caution">
    <text evidence="2">The sequence shown here is derived from an EMBL/GenBank/DDBJ whole genome shotgun (WGS) entry which is preliminary data.</text>
</comment>
<dbReference type="CDD" id="cd00144">
    <property type="entry name" value="MPP_PPP_family"/>
    <property type="match status" value="1"/>
</dbReference>
<dbReference type="InterPro" id="IPR050126">
    <property type="entry name" value="Ap4A_hydrolase"/>
</dbReference>
<dbReference type="InterPro" id="IPR004843">
    <property type="entry name" value="Calcineurin-like_PHP"/>
</dbReference>
<protein>
    <submittedName>
        <fullName evidence="2">Serine/threonine protein phosphatase 1</fullName>
        <ecNumber evidence="2">3.1.3.16</ecNumber>
    </submittedName>
</protein>
<keyword evidence="3" id="KW-1185">Reference proteome</keyword>